<sequence>MSKEFLPLGSAIKWKKDEESIYIIISRAFMQPPEQEMIAGYQCSLYPQGYAKDSRVYIVKETEISEVLTKGYTDDLDIDFAKQKVEELTERIQNAPSVAPTAEQSKVEVSNNNGLTHEEMLAKDPFYKFRKMKESEKR</sequence>
<protein>
    <recommendedName>
        <fullName evidence="4">DUF4176 domain-containing protein</fullName>
    </recommendedName>
</protein>
<dbReference type="InterPro" id="IPR025233">
    <property type="entry name" value="DUF4176"/>
</dbReference>
<proteinExistence type="predicted"/>
<dbReference type="AlphaFoldDB" id="A0A1K2H9Z9"/>
<evidence type="ECO:0000313" key="2">
    <source>
        <dbReference type="EMBL" id="SFZ73616.1"/>
    </source>
</evidence>
<feature type="region of interest" description="Disordered" evidence="1">
    <location>
        <begin position="95"/>
        <end position="114"/>
    </location>
</feature>
<reference evidence="2 3" key="1">
    <citation type="submission" date="2016-11" db="EMBL/GenBank/DDBJ databases">
        <authorList>
            <person name="Jaros S."/>
            <person name="Januszkiewicz K."/>
            <person name="Wedrychowicz H."/>
        </authorList>
    </citation>
    <scope>NUCLEOTIDE SEQUENCE [LARGE SCALE GENOMIC DNA]</scope>
    <source>
        <strain evidence="2 3">DSM 22330</strain>
    </source>
</reference>
<name>A0A1K2H9Z9_9LACT</name>
<accession>A0A1K2H9Z9</accession>
<evidence type="ECO:0000313" key="3">
    <source>
        <dbReference type="Proteomes" id="UP000185655"/>
    </source>
</evidence>
<gene>
    <name evidence="2" type="ORF">SAMN02746068_00879</name>
</gene>
<dbReference type="STRING" id="1122154.SAMN02746068_00879"/>
<organism evidence="2 3">
    <name type="scientific">Pseudolactococcus chungangensis CAU 28 = DSM 22330</name>
    <dbReference type="NCBI Taxonomy" id="1122154"/>
    <lineage>
        <taxon>Bacteria</taxon>
        <taxon>Bacillati</taxon>
        <taxon>Bacillota</taxon>
        <taxon>Bacilli</taxon>
        <taxon>Lactobacillales</taxon>
        <taxon>Streptococcaceae</taxon>
        <taxon>Pseudolactococcus</taxon>
    </lineage>
</organism>
<dbReference type="Pfam" id="PF13780">
    <property type="entry name" value="DUF4176"/>
    <property type="match status" value="1"/>
</dbReference>
<dbReference type="Proteomes" id="UP000185655">
    <property type="component" value="Unassembled WGS sequence"/>
</dbReference>
<dbReference type="RefSeq" id="WP_072353520.1">
    <property type="nucleotide sequence ID" value="NZ_FPKS01000004.1"/>
</dbReference>
<evidence type="ECO:0008006" key="4">
    <source>
        <dbReference type="Google" id="ProtNLM"/>
    </source>
</evidence>
<evidence type="ECO:0000256" key="1">
    <source>
        <dbReference type="SAM" id="MobiDB-lite"/>
    </source>
</evidence>
<dbReference type="EMBL" id="FPKS01000004">
    <property type="protein sequence ID" value="SFZ73616.1"/>
    <property type="molecule type" value="Genomic_DNA"/>
</dbReference>